<feature type="compositionally biased region" description="Pro residues" evidence="1">
    <location>
        <begin position="173"/>
        <end position="186"/>
    </location>
</feature>
<dbReference type="Proteomes" id="UP000683000">
    <property type="component" value="Unassembled WGS sequence"/>
</dbReference>
<keyword evidence="3" id="KW-1185">Reference proteome</keyword>
<protein>
    <submittedName>
        <fullName evidence="2">Uncharacterized protein</fullName>
    </submittedName>
</protein>
<evidence type="ECO:0000313" key="2">
    <source>
        <dbReference type="EMBL" id="KAG6370557.1"/>
    </source>
</evidence>
<feature type="compositionally biased region" description="Low complexity" evidence="1">
    <location>
        <begin position="233"/>
        <end position="244"/>
    </location>
</feature>
<feature type="compositionally biased region" description="Gly residues" evidence="1">
    <location>
        <begin position="625"/>
        <end position="640"/>
    </location>
</feature>
<feature type="compositionally biased region" description="Low complexity" evidence="1">
    <location>
        <begin position="361"/>
        <end position="372"/>
    </location>
</feature>
<feature type="compositionally biased region" description="Polar residues" evidence="1">
    <location>
        <begin position="552"/>
        <end position="562"/>
    </location>
</feature>
<feature type="region of interest" description="Disordered" evidence="1">
    <location>
        <begin position="614"/>
        <end position="640"/>
    </location>
</feature>
<evidence type="ECO:0000313" key="3">
    <source>
        <dbReference type="Proteomes" id="UP000683000"/>
    </source>
</evidence>
<feature type="compositionally biased region" description="Acidic residues" evidence="1">
    <location>
        <begin position="293"/>
        <end position="316"/>
    </location>
</feature>
<proteinExistence type="predicted"/>
<feature type="region of interest" description="Disordered" evidence="1">
    <location>
        <begin position="233"/>
        <end position="323"/>
    </location>
</feature>
<feature type="region of interest" description="Disordered" evidence="1">
    <location>
        <begin position="134"/>
        <end position="153"/>
    </location>
</feature>
<reference evidence="2" key="1">
    <citation type="submission" date="2021-03" db="EMBL/GenBank/DDBJ databases">
        <title>Evolutionary innovations through gain and loss of genes in the ectomycorrhizal Boletales.</title>
        <authorList>
            <person name="Wu G."/>
            <person name="Miyauchi S."/>
            <person name="Morin E."/>
            <person name="Yang Z.-L."/>
            <person name="Xu J."/>
            <person name="Martin F.M."/>
        </authorList>
    </citation>
    <scope>NUCLEOTIDE SEQUENCE</scope>
    <source>
        <strain evidence="2">BR01</strain>
    </source>
</reference>
<feature type="compositionally biased region" description="Pro residues" evidence="1">
    <location>
        <begin position="416"/>
        <end position="429"/>
    </location>
</feature>
<dbReference type="EMBL" id="JAGFBS010000048">
    <property type="protein sequence ID" value="KAG6370557.1"/>
    <property type="molecule type" value="Genomic_DNA"/>
</dbReference>
<accession>A0A8I2YEV9</accession>
<evidence type="ECO:0000256" key="1">
    <source>
        <dbReference type="SAM" id="MobiDB-lite"/>
    </source>
</evidence>
<dbReference type="OrthoDB" id="2596754at2759"/>
<feature type="compositionally biased region" description="Low complexity" evidence="1">
    <location>
        <begin position="563"/>
        <end position="575"/>
    </location>
</feature>
<name>A0A8I2YEV9_9AGAM</name>
<feature type="compositionally biased region" description="Polar residues" evidence="1">
    <location>
        <begin position="457"/>
        <end position="467"/>
    </location>
</feature>
<sequence>MSTLSPHPLLPTFIPSFNALLAALALPFSIDHPTDLTPSLLLAIFESLICARLPIPSSVRQSRTRDAKARAMLVLLGVLECDVLRGGTSTDAEHSIADDSVLGGAGGCQRRWLETIFVGELLCWLARRKGILPRSKPSHRTSHPRSLYSNYHSYGTEGEGETADFSMSLLLRPSPPQISPRSPSPSPSFADIDANAESSMLSHISDVPRHPLVHSPEPSFSVSATTNTDLSIRARSVSSRTSVSNAHDDPDEFEEASQDTLQLYDPRRMMQDAEEDDDRPPTFRPRCIHELDDPSVPEDEEDLTRDENADEQDYDDPYAPSTPTLRRVRLTGWIEPVDSAAELSQFAASRAHSRSRVFNASPSTSSGPPSRSQMQTYQYALASEFPKSTSRLKRDLSPPPRPGSSKPRTPHRASLSPPPSPPLSPPPPTSSKHPPARWSPSPPSSPLAHSDRPFDVSFSTLNNTSTPAKPRPPRRPQFHASASDAHARVDRGKSGGNIAAATATAKGGPRRRDRSPSYTPSPPSFMTPGSLRNGSGGAGSGLTPGTRPSPPATTTGRKTNLRSTSPSPTSTGTSTRVKGKSPPPGSTAMTNTLLTERARLLTELAALKRARAASGARDVVSGIRPGTGGSGVGRRVGVGV</sequence>
<feature type="region of interest" description="Disordered" evidence="1">
    <location>
        <begin position="351"/>
        <end position="593"/>
    </location>
</feature>
<feature type="region of interest" description="Disordered" evidence="1">
    <location>
        <begin position="170"/>
        <end position="192"/>
    </location>
</feature>
<gene>
    <name evidence="2" type="ORF">JVT61DRAFT_11349</name>
</gene>
<feature type="compositionally biased region" description="Basic residues" evidence="1">
    <location>
        <begin position="134"/>
        <end position="143"/>
    </location>
</feature>
<organism evidence="2 3">
    <name type="scientific">Boletus reticuloceps</name>
    <dbReference type="NCBI Taxonomy" id="495285"/>
    <lineage>
        <taxon>Eukaryota</taxon>
        <taxon>Fungi</taxon>
        <taxon>Dikarya</taxon>
        <taxon>Basidiomycota</taxon>
        <taxon>Agaricomycotina</taxon>
        <taxon>Agaricomycetes</taxon>
        <taxon>Agaricomycetidae</taxon>
        <taxon>Boletales</taxon>
        <taxon>Boletineae</taxon>
        <taxon>Boletaceae</taxon>
        <taxon>Boletoideae</taxon>
        <taxon>Boletus</taxon>
    </lineage>
</organism>
<comment type="caution">
    <text evidence="2">The sequence shown here is derived from an EMBL/GenBank/DDBJ whole genome shotgun (WGS) entry which is preliminary data.</text>
</comment>
<dbReference type="AlphaFoldDB" id="A0A8I2YEV9"/>